<comment type="caution">
    <text evidence="7">The sequence shown here is derived from an EMBL/GenBank/DDBJ whole genome shotgun (WGS) entry which is preliminary data.</text>
</comment>
<dbReference type="Pfam" id="PF13424">
    <property type="entry name" value="TPR_12"/>
    <property type="match status" value="3"/>
</dbReference>
<accession>A0ABW2KGY2</accession>
<dbReference type="Gene3D" id="3.40.50.300">
    <property type="entry name" value="P-loop containing nucleotide triphosphate hydrolases"/>
    <property type="match status" value="1"/>
</dbReference>
<evidence type="ECO:0000256" key="5">
    <source>
        <dbReference type="SAM" id="MobiDB-lite"/>
    </source>
</evidence>
<dbReference type="InterPro" id="IPR016032">
    <property type="entry name" value="Sig_transdc_resp-reg_C-effctor"/>
</dbReference>
<evidence type="ECO:0000313" key="7">
    <source>
        <dbReference type="EMBL" id="MFC7329202.1"/>
    </source>
</evidence>
<dbReference type="SUPFAM" id="SSF46894">
    <property type="entry name" value="C-terminal effector domain of the bipartite response regulators"/>
    <property type="match status" value="1"/>
</dbReference>
<dbReference type="Pfam" id="PF03704">
    <property type="entry name" value="BTAD"/>
    <property type="match status" value="1"/>
</dbReference>
<dbReference type="SMART" id="SM00862">
    <property type="entry name" value="Trans_reg_C"/>
    <property type="match status" value="1"/>
</dbReference>
<dbReference type="EMBL" id="JBHTBH010000007">
    <property type="protein sequence ID" value="MFC7329202.1"/>
    <property type="molecule type" value="Genomic_DNA"/>
</dbReference>
<dbReference type="Gene3D" id="1.25.40.10">
    <property type="entry name" value="Tetratricopeptide repeat domain"/>
    <property type="match status" value="3"/>
</dbReference>
<dbReference type="PROSITE" id="PS51755">
    <property type="entry name" value="OMPR_PHOB"/>
    <property type="match status" value="1"/>
</dbReference>
<evidence type="ECO:0000256" key="2">
    <source>
        <dbReference type="ARBA" id="ARBA00023125"/>
    </source>
</evidence>
<dbReference type="SMART" id="SM00028">
    <property type="entry name" value="TPR"/>
    <property type="match status" value="8"/>
</dbReference>
<name>A0ABW2KGY2_9ACTN</name>
<dbReference type="SUPFAM" id="SSF48452">
    <property type="entry name" value="TPR-like"/>
    <property type="match status" value="3"/>
</dbReference>
<dbReference type="InterPro" id="IPR019734">
    <property type="entry name" value="TPR_rpt"/>
</dbReference>
<sequence length="1055" mass="115343">MELDVLGHVRLRIRDQFVELRPSQELTLLVILALSGNQAVAHDVIADRLWDGARDKRRTLYSYASRLRGLLEQAGGDRSCVQQRSGGYQLRIDDEAVDWRRFRRLCSSAAALTETGADTDALALLSEALSLWRGDPLAGVPGSWAGSVRETMENAHQSAVAQWARIGLRLRPPAEVIAVLGDALERYPLNQALTSLLMQALGRDGRTTEALAAYQRLRRRLADEAGLDPAPELQATFVDLLRGGDAPSPPPSTPPTAVHSERGPARDNLERDLADFTSRDAEVAEVLAAVRSAAASAATGVCVISGMPGVGKSSLAIHVAHRIKAEYSDGCLYVGLRAHAGRYPPLNTTDAVAELLSLLDVPPERIPPSLGQRIALLRHYTATKRILIVLDDALNADQVGALLPGGPDCMVLVTARRRLHELDGAHHLSLAPPEPDKALDLFAAVARRSRGEIGDAGPAIVAKASSHPLALRLVAAKLRTHPSWTAEDILARLREAEDGLNVFRAGQRSLEAVFELSLRTLSAPARTAFLQLGLHPGAPVDRRTAAAVIGQPLDAADTVFDELSDAHLIEEHERDLFRQHALLSVFAHHRARVELTHEQQRKVHQRMLTHYLATCATADRVLSPHRLRLEIPADRAQTSGEVPSQQEATAWFKRHAGVLPTVLRFALDSGFEVEAARITNVVADYYDRDGPWDVAVELHRRAISVWHAADRPAELAYALYELGRAQVRMGATAEALASAEAARDYWSAAENDLGVAHALSLTGRVHWIFGRFDLARDVHDEALARFRSLGHRPGVAMALKQRADVLVGQGNCHPAISDYSEAIVIFESLHDVRGLADAKGNLAGTYQRLGKYRDATALCEEILILFHELGDRRREGIMLANLADLTAYRGDNRRALALYADALARCREVSDRWAEAATLCNLGRLHLNSGDIEQAQACFEQSRDLSDSVGDPRTSVEAVLGLADTAHRQGRVTVALERHRHAVDTASQSGLEHERAQALMALGRVLLHHGHLDGARRHLEQAEEVLTRLDLPDKALIRALLDTIPQKGKMSKREG</sequence>
<reference evidence="8" key="1">
    <citation type="journal article" date="2019" name="Int. J. Syst. Evol. Microbiol.">
        <title>The Global Catalogue of Microorganisms (GCM) 10K type strain sequencing project: providing services to taxonomists for standard genome sequencing and annotation.</title>
        <authorList>
            <consortium name="The Broad Institute Genomics Platform"/>
            <consortium name="The Broad Institute Genome Sequencing Center for Infectious Disease"/>
            <person name="Wu L."/>
            <person name="Ma J."/>
        </authorList>
    </citation>
    <scope>NUCLEOTIDE SEQUENCE [LARGE SCALE GENOMIC DNA]</scope>
    <source>
        <strain evidence="8">CGMCC 4.7382</strain>
    </source>
</reference>
<organism evidence="7 8">
    <name type="scientific">Marinactinospora rubrisoli</name>
    <dbReference type="NCBI Taxonomy" id="2715399"/>
    <lineage>
        <taxon>Bacteria</taxon>
        <taxon>Bacillati</taxon>
        <taxon>Actinomycetota</taxon>
        <taxon>Actinomycetes</taxon>
        <taxon>Streptosporangiales</taxon>
        <taxon>Nocardiopsidaceae</taxon>
        <taxon>Marinactinospora</taxon>
    </lineage>
</organism>
<dbReference type="InterPro" id="IPR001867">
    <property type="entry name" value="OmpR/PhoB-type_DNA-bd"/>
</dbReference>
<feature type="repeat" description="TPR" evidence="3">
    <location>
        <begin position="916"/>
        <end position="949"/>
    </location>
</feature>
<feature type="domain" description="OmpR/PhoB-type" evidence="6">
    <location>
        <begin position="1"/>
        <end position="92"/>
    </location>
</feature>
<evidence type="ECO:0000313" key="8">
    <source>
        <dbReference type="Proteomes" id="UP001596540"/>
    </source>
</evidence>
<dbReference type="Pfam" id="PF13191">
    <property type="entry name" value="AAA_16"/>
    <property type="match status" value="1"/>
</dbReference>
<dbReference type="Pfam" id="PF00486">
    <property type="entry name" value="Trans_reg_C"/>
    <property type="match status" value="1"/>
</dbReference>
<comment type="similarity">
    <text evidence="1">Belongs to the AfsR/DnrI/RedD regulatory family.</text>
</comment>
<dbReference type="InterPro" id="IPR005158">
    <property type="entry name" value="BTAD"/>
</dbReference>
<feature type="region of interest" description="Disordered" evidence="5">
    <location>
        <begin position="241"/>
        <end position="265"/>
    </location>
</feature>
<dbReference type="InterPro" id="IPR027417">
    <property type="entry name" value="P-loop_NTPase"/>
</dbReference>
<dbReference type="SUPFAM" id="SSF52540">
    <property type="entry name" value="P-loop containing nucleoside triphosphate hydrolases"/>
    <property type="match status" value="1"/>
</dbReference>
<feature type="DNA-binding region" description="OmpR/PhoB-type" evidence="4">
    <location>
        <begin position="1"/>
        <end position="92"/>
    </location>
</feature>
<keyword evidence="2 4" id="KW-0238">DNA-binding</keyword>
<dbReference type="InterPro" id="IPR036388">
    <property type="entry name" value="WH-like_DNA-bd_sf"/>
</dbReference>
<keyword evidence="3" id="KW-0802">TPR repeat</keyword>
<dbReference type="PANTHER" id="PTHR47691:SF3">
    <property type="entry name" value="HTH-TYPE TRANSCRIPTIONAL REGULATOR RV0890C-RELATED"/>
    <property type="match status" value="1"/>
</dbReference>
<evidence type="ECO:0000256" key="1">
    <source>
        <dbReference type="ARBA" id="ARBA00005820"/>
    </source>
</evidence>
<protein>
    <submittedName>
        <fullName evidence="7">Tetratricopeptide repeat protein</fullName>
    </submittedName>
</protein>
<dbReference type="PROSITE" id="PS50005">
    <property type="entry name" value="TPR"/>
    <property type="match status" value="1"/>
</dbReference>
<evidence type="ECO:0000256" key="4">
    <source>
        <dbReference type="PROSITE-ProRule" id="PRU01091"/>
    </source>
</evidence>
<dbReference type="SMART" id="SM01043">
    <property type="entry name" value="BTAD"/>
    <property type="match status" value="1"/>
</dbReference>
<dbReference type="Pfam" id="PF13374">
    <property type="entry name" value="TPR_10"/>
    <property type="match status" value="1"/>
</dbReference>
<dbReference type="InterPro" id="IPR011990">
    <property type="entry name" value="TPR-like_helical_dom_sf"/>
</dbReference>
<proteinExistence type="inferred from homology"/>
<evidence type="ECO:0000256" key="3">
    <source>
        <dbReference type="PROSITE-ProRule" id="PRU00339"/>
    </source>
</evidence>
<dbReference type="RefSeq" id="WP_379871861.1">
    <property type="nucleotide sequence ID" value="NZ_JBHTBH010000007.1"/>
</dbReference>
<dbReference type="Gene3D" id="1.10.10.10">
    <property type="entry name" value="Winged helix-like DNA-binding domain superfamily/Winged helix DNA-binding domain"/>
    <property type="match status" value="1"/>
</dbReference>
<dbReference type="InterPro" id="IPR041664">
    <property type="entry name" value="AAA_16"/>
</dbReference>
<dbReference type="CDD" id="cd15831">
    <property type="entry name" value="BTAD"/>
    <property type="match status" value="1"/>
</dbReference>
<dbReference type="Proteomes" id="UP001596540">
    <property type="component" value="Unassembled WGS sequence"/>
</dbReference>
<gene>
    <name evidence="7" type="ORF">ACFQRF_15810</name>
</gene>
<dbReference type="PRINTS" id="PR00364">
    <property type="entry name" value="DISEASERSIST"/>
</dbReference>
<keyword evidence="8" id="KW-1185">Reference proteome</keyword>
<evidence type="ECO:0000259" key="6">
    <source>
        <dbReference type="PROSITE" id="PS51755"/>
    </source>
</evidence>
<dbReference type="PANTHER" id="PTHR47691">
    <property type="entry name" value="REGULATOR-RELATED"/>
    <property type="match status" value="1"/>
</dbReference>